<gene>
    <name evidence="6" type="ORF">DFH07DRAFT_907183</name>
</gene>
<dbReference type="SMART" id="SM01230">
    <property type="entry name" value="Gln-synt_C"/>
    <property type="match status" value="1"/>
</dbReference>
<comment type="caution">
    <text evidence="6">The sequence shown here is derived from an EMBL/GenBank/DDBJ whole genome shotgun (WGS) entry which is preliminary data.</text>
</comment>
<evidence type="ECO:0000256" key="1">
    <source>
        <dbReference type="ARBA" id="ARBA00021364"/>
    </source>
</evidence>
<dbReference type="InterPro" id="IPR008146">
    <property type="entry name" value="Gln_synth_cat_dom"/>
</dbReference>
<dbReference type="SUPFAM" id="SSF55931">
    <property type="entry name" value="Glutamine synthetase/guanido kinase"/>
    <property type="match status" value="1"/>
</dbReference>
<comment type="similarity">
    <text evidence="3 4">Belongs to the glutamine synthetase family.</text>
</comment>
<keyword evidence="2" id="KW-0436">Ligase</keyword>
<accession>A0AAD7HF25</accession>
<evidence type="ECO:0000256" key="2">
    <source>
        <dbReference type="ARBA" id="ARBA00022598"/>
    </source>
</evidence>
<protein>
    <recommendedName>
        <fullName evidence="1">Glutamine synthetase</fullName>
    </recommendedName>
</protein>
<dbReference type="EMBL" id="JARJLG010000298">
    <property type="protein sequence ID" value="KAJ7718956.1"/>
    <property type="molecule type" value="Genomic_DNA"/>
</dbReference>
<name>A0AAD7HF25_9AGAR</name>
<dbReference type="InterPro" id="IPR014746">
    <property type="entry name" value="Gln_synth/guanido_kin_cat_dom"/>
</dbReference>
<keyword evidence="7" id="KW-1185">Reference proteome</keyword>
<proteinExistence type="inferred from homology"/>
<dbReference type="AlphaFoldDB" id="A0AAD7HF25"/>
<dbReference type="Pfam" id="PF00120">
    <property type="entry name" value="Gln-synt_C"/>
    <property type="match status" value="1"/>
</dbReference>
<feature type="domain" description="GS catalytic" evidence="5">
    <location>
        <begin position="139"/>
        <end position="491"/>
    </location>
</feature>
<dbReference type="Proteomes" id="UP001215280">
    <property type="component" value="Unassembled WGS sequence"/>
</dbReference>
<dbReference type="InterPro" id="IPR036651">
    <property type="entry name" value="Gln_synt_N_sf"/>
</dbReference>
<evidence type="ECO:0000313" key="7">
    <source>
        <dbReference type="Proteomes" id="UP001215280"/>
    </source>
</evidence>
<organism evidence="6 7">
    <name type="scientific">Mycena maculata</name>
    <dbReference type="NCBI Taxonomy" id="230809"/>
    <lineage>
        <taxon>Eukaryota</taxon>
        <taxon>Fungi</taxon>
        <taxon>Dikarya</taxon>
        <taxon>Basidiomycota</taxon>
        <taxon>Agaricomycotina</taxon>
        <taxon>Agaricomycetes</taxon>
        <taxon>Agaricomycetidae</taxon>
        <taxon>Agaricales</taxon>
        <taxon>Marasmiineae</taxon>
        <taxon>Mycenaceae</taxon>
        <taxon>Mycena</taxon>
    </lineage>
</organism>
<dbReference type="SUPFAM" id="SSF54368">
    <property type="entry name" value="Glutamine synthetase, N-terminal domain"/>
    <property type="match status" value="1"/>
</dbReference>
<dbReference type="Gene3D" id="3.30.590.10">
    <property type="entry name" value="Glutamine synthetase/guanido kinase, catalytic domain"/>
    <property type="match status" value="1"/>
</dbReference>
<dbReference type="PANTHER" id="PTHR43785">
    <property type="entry name" value="GAMMA-GLUTAMYLPUTRESCINE SYNTHETASE"/>
    <property type="match status" value="1"/>
</dbReference>
<dbReference type="PANTHER" id="PTHR43785:SF2">
    <property type="entry name" value="TYPE-1 GLUTAMINE SYNTHETASE 1"/>
    <property type="match status" value="1"/>
</dbReference>
<dbReference type="PROSITE" id="PS51987">
    <property type="entry name" value="GS_CATALYTIC"/>
    <property type="match status" value="1"/>
</dbReference>
<evidence type="ECO:0000313" key="6">
    <source>
        <dbReference type="EMBL" id="KAJ7718956.1"/>
    </source>
</evidence>
<dbReference type="GO" id="GO:0006542">
    <property type="term" value="P:glutamine biosynthetic process"/>
    <property type="evidence" value="ECO:0007669"/>
    <property type="project" value="InterPro"/>
</dbReference>
<sequence length="491" mass="53291">MTSDSHSNHAVVYTPMTRGKTHPTDISALKDLGIRFIRFQWVDLTNNVRYRVIPIAYFEKMLASSRPSINIRTAGLGIVFLAMADGFAPDSEYLYLPDMASLRILPYKPGHASVLGWFEEKSPIVGLGGKLSTQAELCPRGILRKAVEAARTVSEVEFLVGFETEFILLTSTAPITTVHNLQGYSNSLALPTGSIAERVVEEILFLTPTGSTIVVNALEASGIEVQMYHAEAAPGQYEIATGPLPPLQAADALVHTRETIYNIASKHGLRATLAPRIHDYSCESKIQLNEHVRATDLGKDAPAKGAEFTALESAFLAGLLENLSAAIAFTLPLPVSYKRMLDGIFSGGTYVCWGTDNREVPIRLCNSTAPAARNFEVKAIDGTANPYLVLTSLLGAGHHGIRSGSALIIKDCVGPSAAKRGEAGRKELGISERMPLSWEEARAKLRSSAVLMEMFGQEVLKKYLSVNETMAKALDEPKEESAKLSLLVETY</sequence>
<reference evidence="6" key="1">
    <citation type="submission" date="2023-03" db="EMBL/GenBank/DDBJ databases">
        <title>Massive genome expansion in bonnet fungi (Mycena s.s.) driven by repeated elements and novel gene families across ecological guilds.</title>
        <authorList>
            <consortium name="Lawrence Berkeley National Laboratory"/>
            <person name="Harder C.B."/>
            <person name="Miyauchi S."/>
            <person name="Viragh M."/>
            <person name="Kuo A."/>
            <person name="Thoen E."/>
            <person name="Andreopoulos B."/>
            <person name="Lu D."/>
            <person name="Skrede I."/>
            <person name="Drula E."/>
            <person name="Henrissat B."/>
            <person name="Morin E."/>
            <person name="Kohler A."/>
            <person name="Barry K."/>
            <person name="LaButti K."/>
            <person name="Morin E."/>
            <person name="Salamov A."/>
            <person name="Lipzen A."/>
            <person name="Mereny Z."/>
            <person name="Hegedus B."/>
            <person name="Baldrian P."/>
            <person name="Stursova M."/>
            <person name="Weitz H."/>
            <person name="Taylor A."/>
            <person name="Grigoriev I.V."/>
            <person name="Nagy L.G."/>
            <person name="Martin F."/>
            <person name="Kauserud H."/>
        </authorList>
    </citation>
    <scope>NUCLEOTIDE SEQUENCE</scope>
    <source>
        <strain evidence="6">CBHHK188m</strain>
    </source>
</reference>
<dbReference type="GO" id="GO:0004356">
    <property type="term" value="F:glutamine synthetase activity"/>
    <property type="evidence" value="ECO:0007669"/>
    <property type="project" value="InterPro"/>
</dbReference>
<evidence type="ECO:0000256" key="3">
    <source>
        <dbReference type="PROSITE-ProRule" id="PRU01331"/>
    </source>
</evidence>
<dbReference type="Gene3D" id="3.10.20.70">
    <property type="entry name" value="Glutamine synthetase, N-terminal domain"/>
    <property type="match status" value="1"/>
</dbReference>
<evidence type="ECO:0000259" key="5">
    <source>
        <dbReference type="PROSITE" id="PS51987"/>
    </source>
</evidence>
<evidence type="ECO:0000256" key="4">
    <source>
        <dbReference type="RuleBase" id="RU000384"/>
    </source>
</evidence>